<name>A0A835LFD6_9MAGN</name>
<evidence type="ECO:0000313" key="3">
    <source>
        <dbReference type="Proteomes" id="UP000631114"/>
    </source>
</evidence>
<dbReference type="OrthoDB" id="2929958at2759"/>
<organism evidence="2 3">
    <name type="scientific">Coptis chinensis</name>
    <dbReference type="NCBI Taxonomy" id="261450"/>
    <lineage>
        <taxon>Eukaryota</taxon>
        <taxon>Viridiplantae</taxon>
        <taxon>Streptophyta</taxon>
        <taxon>Embryophyta</taxon>
        <taxon>Tracheophyta</taxon>
        <taxon>Spermatophyta</taxon>
        <taxon>Magnoliopsida</taxon>
        <taxon>Ranunculales</taxon>
        <taxon>Ranunculaceae</taxon>
        <taxon>Coptidoideae</taxon>
        <taxon>Coptis</taxon>
    </lineage>
</organism>
<sequence length="144" mass="15834">MYPSSALLGQNKDESIAALPIDDLIEKADGFAGVFPAGLAKLRFFATCGDSEMKSYTRFSAYNAFYFLDEKLFGFVSCTWVLSCSNNSLLSRPTKVCCCPDSSKAKLSGFQYVRMMLAIEDESSEKTESYKEETDNDSSGGEVV</sequence>
<protein>
    <submittedName>
        <fullName evidence="2">Uncharacterized protein</fullName>
    </submittedName>
</protein>
<gene>
    <name evidence="2" type="ORF">IFM89_016752</name>
</gene>
<reference evidence="2 3" key="1">
    <citation type="submission" date="2020-10" db="EMBL/GenBank/DDBJ databases">
        <title>The Coptis chinensis genome and diversification of protoberbering-type alkaloids.</title>
        <authorList>
            <person name="Wang B."/>
            <person name="Shu S."/>
            <person name="Song C."/>
            <person name="Liu Y."/>
        </authorList>
    </citation>
    <scope>NUCLEOTIDE SEQUENCE [LARGE SCALE GENOMIC DNA]</scope>
    <source>
        <strain evidence="2">HL-2020</strain>
        <tissue evidence="2">Leaf</tissue>
    </source>
</reference>
<evidence type="ECO:0000313" key="2">
    <source>
        <dbReference type="EMBL" id="KAF9592675.1"/>
    </source>
</evidence>
<dbReference type="AlphaFoldDB" id="A0A835LFD6"/>
<comment type="caution">
    <text evidence="2">The sequence shown here is derived from an EMBL/GenBank/DDBJ whole genome shotgun (WGS) entry which is preliminary data.</text>
</comment>
<feature type="region of interest" description="Disordered" evidence="1">
    <location>
        <begin position="122"/>
        <end position="144"/>
    </location>
</feature>
<accession>A0A835LFD6</accession>
<dbReference type="EMBL" id="JADFTS010000008">
    <property type="protein sequence ID" value="KAF9592675.1"/>
    <property type="molecule type" value="Genomic_DNA"/>
</dbReference>
<feature type="compositionally biased region" description="Basic and acidic residues" evidence="1">
    <location>
        <begin position="124"/>
        <end position="133"/>
    </location>
</feature>
<proteinExistence type="predicted"/>
<evidence type="ECO:0000256" key="1">
    <source>
        <dbReference type="SAM" id="MobiDB-lite"/>
    </source>
</evidence>
<dbReference type="Proteomes" id="UP000631114">
    <property type="component" value="Unassembled WGS sequence"/>
</dbReference>
<keyword evidence="3" id="KW-1185">Reference proteome</keyword>